<accession>A0A8C9QTJ2</accession>
<feature type="compositionally biased region" description="Polar residues" evidence="6">
    <location>
        <begin position="574"/>
        <end position="592"/>
    </location>
</feature>
<feature type="domain" description="Ras-associating" evidence="7">
    <location>
        <begin position="197"/>
        <end position="317"/>
    </location>
</feature>
<dbReference type="InterPro" id="IPR047887">
    <property type="entry name" value="ARHGAP20_PH"/>
</dbReference>
<dbReference type="CTD" id="57569"/>
<feature type="compositionally biased region" description="Polar residues" evidence="6">
    <location>
        <begin position="674"/>
        <end position="685"/>
    </location>
</feature>
<gene>
    <name evidence="9" type="primary">ARHGAP20</name>
</gene>
<feature type="compositionally biased region" description="Polar residues" evidence="6">
    <location>
        <begin position="977"/>
        <end position="991"/>
    </location>
</feature>
<reference evidence="9" key="2">
    <citation type="submission" date="2025-08" db="UniProtKB">
        <authorList>
            <consortium name="Ensembl"/>
        </authorList>
    </citation>
    <scope>IDENTIFICATION</scope>
</reference>
<dbReference type="Proteomes" id="UP000694397">
    <property type="component" value="Chromosome 14"/>
</dbReference>
<feature type="compositionally biased region" description="Acidic residues" evidence="6">
    <location>
        <begin position="593"/>
        <end position="602"/>
    </location>
</feature>
<evidence type="ECO:0000259" key="7">
    <source>
        <dbReference type="PROSITE" id="PS50200"/>
    </source>
</evidence>
<dbReference type="InterPro" id="IPR011993">
    <property type="entry name" value="PH-like_dom_sf"/>
</dbReference>
<feature type="region of interest" description="Disordered" evidence="6">
    <location>
        <begin position="629"/>
        <end position="651"/>
    </location>
</feature>
<sequence>METMSPQQEESSGQTRSASLSGDSRLCLLPEGKKQKMKSLTQRRQSAPSLVISKALTRTRTVSRESCFSPVSPEACPLVQSFLGASRTFLTHSHVQLKTGLQTQERHLFLFTDILLIAKAKSSTHFKLKTQARVSEMWTASCMEEVCEGSTHPERSFVMGWPTCNCVATFSSAEQKDRWLYLIQSRMKQEKDKDDPKTVPLKIFAKDVGNCAYSKTLAVSNYDSTSDVIRMALQQFGILASERDYQLWVSSRRDAAPYPLIGHEFPFSIKMSHIRDPLPQTGGGKDAVTPPGLQGALLLEQLPLHMQCQFILKPSRSAAGQSLTDHGPKPFRRKRSLLSWAFWRGSTSQLDEPPPSPAAPATGRLFGLPLSAVCQDNALPKPIMDMLEVLFHQGPQTKGIFRRSASAKLCRELRDKLNLGAEDVQLSHESIFVTAAVFKEFLRNIPGSLLSQDLYDQWVGVLEQSEGEEEQVQAVQRLVRRLPAENQLLLRHVLAVLHCVGHNSSDNQMNAFNLSVCIAPSMLWAPAPCSPEAESEGTKKVSEAVRFLIENCTKVLGDDVTTLFCQFPQKRGSSDQGSDVSSFQMNDSSYDSLENELNDDTESPFQDLCRRRDKQDNWSRDSVITLSDCDLDQADSKPEPDPEPDLLQLPPLVRPRKFTPVLRQPRTCLRPQGDLSSQDLLSPSTGRRLRRCSEPTLGHSPSSSVAHLLQHPAVIRKASYDAVTAGTKDEEDPEEEVFVGHMRRLHLETRMDPDEIQGNGRKVLQIATGCKLNRLPPLRLDASCSSLSSPATSPSASSMSSLDSAFSQYSTDYALFAAIEPCGSAMRTQGSTSPRSPSLSTSSPASSGHAPIPIPQPREVSDWAQHRTAYGLHPNSWLKKDNRLSLLQPDHSGHEGLKDQDLCSSPGSGPLVSRSPGAWIGLEGVRKAQDLAHLSKRRSSCPPSYQQAILQIQHLRSPFYRAKDKGLTVKELRQLHDQATQNKSTVNPRSTESNEIHRNTSTGSDRSHLPQEVFYGQSPSCLTLQKETVHSPGAALAFPRRASEPAVIHSSGDGAPSAAQEGCPKGNMELVGRSVQHCGLRVSDVDLVGDEALGHETRFCLSPSATKAVKEYFSVHGDQAVCLRQSQEVAMAIVQGKREWQGRRCSDPRFEDLDQMLFAEESYV</sequence>
<dbReference type="KEGG" id="sfm:108926933"/>
<evidence type="ECO:0000313" key="9">
    <source>
        <dbReference type="Ensembl" id="ENSSFOP00015002329.1"/>
    </source>
</evidence>
<name>A0A8C9QTJ2_SCLFO</name>
<dbReference type="Pfam" id="PF00620">
    <property type="entry name" value="RhoGAP"/>
    <property type="match status" value="1"/>
</dbReference>
<feature type="region of interest" description="Disordered" evidence="6">
    <location>
        <begin position="826"/>
        <end position="857"/>
    </location>
</feature>
<dbReference type="Gene3D" id="2.30.29.30">
    <property type="entry name" value="Pleckstrin-homology domain (PH domain)/Phosphotyrosine-binding domain (PTB)"/>
    <property type="match status" value="1"/>
</dbReference>
<dbReference type="InterPro" id="IPR000159">
    <property type="entry name" value="RA_dom"/>
</dbReference>
<dbReference type="SUPFAM" id="SSF48350">
    <property type="entry name" value="GTPase activation domain, GAP"/>
    <property type="match status" value="1"/>
</dbReference>
<feature type="region of interest" description="Disordered" evidence="6">
    <location>
        <begin position="668"/>
        <end position="704"/>
    </location>
</feature>
<evidence type="ECO:0000313" key="10">
    <source>
        <dbReference type="Proteomes" id="UP000694397"/>
    </source>
</evidence>
<dbReference type="InterPro" id="IPR047888">
    <property type="entry name" value="ARHGAP20_RA"/>
</dbReference>
<feature type="compositionally biased region" description="Basic and acidic residues" evidence="6">
    <location>
        <begin position="891"/>
        <end position="901"/>
    </location>
</feature>
<dbReference type="CDD" id="cd04402">
    <property type="entry name" value="RhoGAP_ARHGAP20"/>
    <property type="match status" value="1"/>
</dbReference>
<feature type="region of interest" description="Disordered" evidence="6">
    <location>
        <begin position="977"/>
        <end position="1010"/>
    </location>
</feature>
<evidence type="ECO:0000256" key="2">
    <source>
        <dbReference type="ARBA" id="ARBA00022553"/>
    </source>
</evidence>
<dbReference type="SUPFAM" id="SSF54236">
    <property type="entry name" value="Ubiquitin-like"/>
    <property type="match status" value="1"/>
</dbReference>
<proteinExistence type="predicted"/>
<feature type="compositionally biased region" description="Polar residues" evidence="6">
    <location>
        <begin position="1"/>
        <end position="22"/>
    </location>
</feature>
<dbReference type="GO" id="GO:0035023">
    <property type="term" value="P:regulation of Rho protein signal transduction"/>
    <property type="evidence" value="ECO:0007669"/>
    <property type="project" value="InterPro"/>
</dbReference>
<dbReference type="InterPro" id="IPR029071">
    <property type="entry name" value="Ubiquitin-like_domsf"/>
</dbReference>
<comment type="function">
    <text evidence="3">GTPase activator for the Rho-type GTPases by converting them to an inactive GDP-bound state.</text>
</comment>
<feature type="region of interest" description="Disordered" evidence="6">
    <location>
        <begin position="569"/>
        <end position="608"/>
    </location>
</feature>
<dbReference type="InterPro" id="IPR000198">
    <property type="entry name" value="RhoGAP_dom"/>
</dbReference>
<dbReference type="Gene3D" id="1.10.555.10">
    <property type="entry name" value="Rho GTPase activation protein"/>
    <property type="match status" value="1"/>
</dbReference>
<evidence type="ECO:0000256" key="6">
    <source>
        <dbReference type="SAM" id="MobiDB-lite"/>
    </source>
</evidence>
<dbReference type="Pfam" id="PF22286">
    <property type="entry name" value="RHG20_PH"/>
    <property type="match status" value="1"/>
</dbReference>
<dbReference type="Pfam" id="PF00788">
    <property type="entry name" value="RA"/>
    <property type="match status" value="1"/>
</dbReference>
<dbReference type="RefSeq" id="XP_018595467.1">
    <property type="nucleotide sequence ID" value="XM_018739951.2"/>
</dbReference>
<protein>
    <recommendedName>
        <fullName evidence="4">Rho GTPase-activating protein 20</fullName>
    </recommendedName>
    <alternativeName>
        <fullName evidence="5">Rho-type GTPase-activating protein 20</fullName>
    </alternativeName>
</protein>
<dbReference type="SMART" id="SM00324">
    <property type="entry name" value="RhoGAP"/>
    <property type="match status" value="1"/>
</dbReference>
<dbReference type="PROSITE" id="PS50200">
    <property type="entry name" value="RA"/>
    <property type="match status" value="1"/>
</dbReference>
<evidence type="ECO:0000256" key="5">
    <source>
        <dbReference type="ARBA" id="ARBA00083374"/>
    </source>
</evidence>
<dbReference type="SUPFAM" id="SSF50729">
    <property type="entry name" value="PH domain-like"/>
    <property type="match status" value="1"/>
</dbReference>
<dbReference type="PANTHER" id="PTHR23179">
    <property type="entry name" value="T-CELL ACTIVATION RHO GTPASE ACTIVATING PROTEIN-RELATED"/>
    <property type="match status" value="1"/>
</dbReference>
<dbReference type="Ensembl" id="ENSSFOT00015002373.2">
    <property type="protein sequence ID" value="ENSSFOP00015002329.1"/>
    <property type="gene ID" value="ENSSFOG00015001580.2"/>
</dbReference>
<feature type="compositionally biased region" description="Low complexity" evidence="6">
    <location>
        <begin position="831"/>
        <end position="847"/>
    </location>
</feature>
<dbReference type="InterPro" id="IPR008936">
    <property type="entry name" value="Rho_GTPase_activation_prot"/>
</dbReference>
<reference evidence="9" key="3">
    <citation type="submission" date="2025-09" db="UniProtKB">
        <authorList>
            <consortium name="Ensembl"/>
        </authorList>
    </citation>
    <scope>IDENTIFICATION</scope>
</reference>
<dbReference type="GO" id="GO:0005096">
    <property type="term" value="F:GTPase activator activity"/>
    <property type="evidence" value="ECO:0007669"/>
    <property type="project" value="UniProtKB-KW"/>
</dbReference>
<feature type="region of interest" description="Disordered" evidence="6">
    <location>
        <begin position="890"/>
        <end position="910"/>
    </location>
</feature>
<dbReference type="FunFam" id="2.30.29.30:FF:000217">
    <property type="entry name" value="Rho GTPase activating protein 20"/>
    <property type="match status" value="1"/>
</dbReference>
<dbReference type="PROSITE" id="PS50238">
    <property type="entry name" value="RHOGAP"/>
    <property type="match status" value="1"/>
</dbReference>
<keyword evidence="2" id="KW-0597">Phosphoprotein</keyword>
<reference evidence="9 10" key="1">
    <citation type="submission" date="2019-04" db="EMBL/GenBank/DDBJ databases">
        <authorList>
            <consortium name="Wellcome Sanger Institute Data Sharing"/>
        </authorList>
    </citation>
    <scope>NUCLEOTIDE SEQUENCE [LARGE SCALE GENOMIC DNA]</scope>
</reference>
<feature type="region of interest" description="Disordered" evidence="6">
    <location>
        <begin position="1"/>
        <end position="24"/>
    </location>
</feature>
<dbReference type="AlphaFoldDB" id="A0A8C9QTJ2"/>
<evidence type="ECO:0000256" key="4">
    <source>
        <dbReference type="ARBA" id="ARBA00070254"/>
    </source>
</evidence>
<dbReference type="GO" id="GO:0007165">
    <property type="term" value="P:signal transduction"/>
    <property type="evidence" value="ECO:0007669"/>
    <property type="project" value="InterPro"/>
</dbReference>
<keyword evidence="10" id="KW-1185">Reference proteome</keyword>
<dbReference type="FunFam" id="1.10.555.10:FF:000025">
    <property type="entry name" value="Rho GTPase-activating protein 20"/>
    <property type="match status" value="1"/>
</dbReference>
<dbReference type="GeneTree" id="ENSGT00940000154633"/>
<keyword evidence="1" id="KW-0343">GTPase activation</keyword>
<organism evidence="9 10">
    <name type="scientific">Scleropages formosus</name>
    <name type="common">Asian bonytongue</name>
    <name type="synonym">Osteoglossum formosum</name>
    <dbReference type="NCBI Taxonomy" id="113540"/>
    <lineage>
        <taxon>Eukaryota</taxon>
        <taxon>Metazoa</taxon>
        <taxon>Chordata</taxon>
        <taxon>Craniata</taxon>
        <taxon>Vertebrata</taxon>
        <taxon>Euteleostomi</taxon>
        <taxon>Actinopterygii</taxon>
        <taxon>Neopterygii</taxon>
        <taxon>Teleostei</taxon>
        <taxon>Osteoglossocephala</taxon>
        <taxon>Osteoglossomorpha</taxon>
        <taxon>Osteoglossiformes</taxon>
        <taxon>Osteoglossidae</taxon>
        <taxon>Scleropages</taxon>
    </lineage>
</organism>
<evidence type="ECO:0000256" key="1">
    <source>
        <dbReference type="ARBA" id="ARBA00022468"/>
    </source>
</evidence>
<dbReference type="CDD" id="cd17115">
    <property type="entry name" value="RA_RHG20"/>
    <property type="match status" value="1"/>
</dbReference>
<dbReference type="Gene3D" id="3.10.20.90">
    <property type="entry name" value="Phosphatidylinositol 3-kinase Catalytic Subunit, Chain A, domain 1"/>
    <property type="match status" value="1"/>
</dbReference>
<dbReference type="OrthoDB" id="9994905at2759"/>
<feature type="domain" description="Rho-GAP" evidence="8">
    <location>
        <begin position="368"/>
        <end position="556"/>
    </location>
</feature>
<evidence type="ECO:0000259" key="8">
    <source>
        <dbReference type="PROSITE" id="PS50238"/>
    </source>
</evidence>
<dbReference type="InterPro" id="IPR047886">
    <property type="entry name" value="ARHGAP20-like_RhoGAP"/>
</dbReference>
<dbReference type="CDD" id="cd13319">
    <property type="entry name" value="PH_RARhoGAP"/>
    <property type="match status" value="1"/>
</dbReference>
<dbReference type="PANTHER" id="PTHR23179:SF28">
    <property type="entry name" value="RHO GTPASE-ACTIVATING PROTEIN 20"/>
    <property type="match status" value="1"/>
</dbReference>
<evidence type="ECO:0000256" key="3">
    <source>
        <dbReference type="ARBA" id="ARBA00055252"/>
    </source>
</evidence>
<dbReference type="GeneID" id="108926933"/>